<feature type="region of interest" description="Disordered" evidence="4">
    <location>
        <begin position="1"/>
        <end position="42"/>
    </location>
</feature>
<evidence type="ECO:0000256" key="1">
    <source>
        <dbReference type="ARBA" id="ARBA00022737"/>
    </source>
</evidence>
<dbReference type="Pfam" id="PF12796">
    <property type="entry name" value="Ank_2"/>
    <property type="match status" value="2"/>
</dbReference>
<feature type="repeat" description="ANK" evidence="3">
    <location>
        <begin position="227"/>
        <end position="259"/>
    </location>
</feature>
<dbReference type="InterPro" id="IPR036770">
    <property type="entry name" value="Ankyrin_rpt-contain_sf"/>
</dbReference>
<dbReference type="PROSITE" id="PS50297">
    <property type="entry name" value="ANK_REP_REGION"/>
    <property type="match status" value="2"/>
</dbReference>
<evidence type="ECO:0000313" key="7">
    <source>
        <dbReference type="Proteomes" id="UP000663832"/>
    </source>
</evidence>
<dbReference type="SMART" id="SM00248">
    <property type="entry name" value="ANK"/>
    <property type="match status" value="5"/>
</dbReference>
<reference evidence="6" key="1">
    <citation type="submission" date="2021-02" db="EMBL/GenBank/DDBJ databases">
        <authorList>
            <person name="Nowell W R."/>
        </authorList>
    </citation>
    <scope>NUCLEOTIDE SEQUENCE</scope>
</reference>
<dbReference type="Gene3D" id="1.25.40.20">
    <property type="entry name" value="Ankyrin repeat-containing domain"/>
    <property type="match status" value="2"/>
</dbReference>
<evidence type="ECO:0000256" key="2">
    <source>
        <dbReference type="ARBA" id="ARBA00023043"/>
    </source>
</evidence>
<evidence type="ECO:0008006" key="8">
    <source>
        <dbReference type="Google" id="ProtNLM"/>
    </source>
</evidence>
<sequence>MSTNQDIIQTADQRNDDQQHQRHTATTRTKQYRKQRSLYDSSDRTRSIGRVLKKKELVGDKMYDYYDEESDNFWWNHPSYWWNITRPSDEIMDAITTKDVDYLSLLMNQLKGNQCDRTKNKKRFPDTILTRAIKSKDSACIRLILDTIYRGYIYPTIIDHVCDDGRTALWHACKNGDFDLVQELIEDGHATINKCGVLIVAAQNGHEKIVDYLLSKGCDPNRYTKNYNERALHAASRRNHLGIVNALLKYGADPTILDDNKRTALEYAIHKRYNKIANILINHHGNRFVMNGTGFTPLMLAAYCNNTSIVNTFLNILPRQQILDELALLACRYTIDGNVNKRDQAYCYFENALNMTKPLCKCMPREVFEYHTECQTLDELARIRDDDDRMRMHALLVSERLLITNGHINHFVLLLIKQTNVYQFQERYHRCLQLRLYTYQLIIETKHKEWNTDKFHKEYLLKILYILFKILHKEDTVPSNSLELVWTWTKNRADKTLSTILMKLLFIAIYITESKKVDRNEQRILLSFIRRAVHQKLIIGRGHIYPLLNYFIHKITIGEYNFTCNSIRYDSP</sequence>
<dbReference type="OrthoDB" id="9988580at2759"/>
<dbReference type="PANTHER" id="PTHR24171">
    <property type="entry name" value="ANKYRIN REPEAT DOMAIN-CONTAINING PROTEIN 39-RELATED"/>
    <property type="match status" value="1"/>
</dbReference>
<feature type="compositionally biased region" description="Polar residues" evidence="4">
    <location>
        <begin position="1"/>
        <end position="11"/>
    </location>
</feature>
<dbReference type="EMBL" id="CAJNOI010000172">
    <property type="protein sequence ID" value="CAF1154955.1"/>
    <property type="molecule type" value="Genomic_DNA"/>
</dbReference>
<feature type="repeat" description="ANK" evidence="3">
    <location>
        <begin position="164"/>
        <end position="188"/>
    </location>
</feature>
<evidence type="ECO:0000313" key="6">
    <source>
        <dbReference type="EMBL" id="CAF1342016.1"/>
    </source>
</evidence>
<name>A0A815GMQ9_9BILA</name>
<evidence type="ECO:0000256" key="3">
    <source>
        <dbReference type="PROSITE-ProRule" id="PRU00023"/>
    </source>
</evidence>
<gene>
    <name evidence="5" type="ORF">BJG266_LOCUS24307</name>
    <name evidence="6" type="ORF">QVE165_LOCUS33493</name>
</gene>
<comment type="caution">
    <text evidence="6">The sequence shown here is derived from an EMBL/GenBank/DDBJ whole genome shotgun (WGS) entry which is preliminary data.</text>
</comment>
<dbReference type="EMBL" id="CAJNOM010000307">
    <property type="protein sequence ID" value="CAF1342016.1"/>
    <property type="molecule type" value="Genomic_DNA"/>
</dbReference>
<dbReference type="SUPFAM" id="SSF48403">
    <property type="entry name" value="Ankyrin repeat"/>
    <property type="match status" value="1"/>
</dbReference>
<proteinExistence type="predicted"/>
<keyword evidence="1" id="KW-0677">Repeat</keyword>
<accession>A0A815GMQ9</accession>
<keyword evidence="7" id="KW-1185">Reference proteome</keyword>
<evidence type="ECO:0000256" key="4">
    <source>
        <dbReference type="SAM" id="MobiDB-lite"/>
    </source>
</evidence>
<keyword evidence="2 3" id="KW-0040">ANK repeat</keyword>
<dbReference type="Proteomes" id="UP000663877">
    <property type="component" value="Unassembled WGS sequence"/>
</dbReference>
<dbReference type="InterPro" id="IPR002110">
    <property type="entry name" value="Ankyrin_rpt"/>
</dbReference>
<dbReference type="AlphaFoldDB" id="A0A815GMQ9"/>
<protein>
    <recommendedName>
        <fullName evidence="8">Ankyrin repeat protein</fullName>
    </recommendedName>
</protein>
<dbReference type="PROSITE" id="PS50088">
    <property type="entry name" value="ANK_REPEAT"/>
    <property type="match status" value="2"/>
</dbReference>
<dbReference type="Proteomes" id="UP000663832">
    <property type="component" value="Unassembled WGS sequence"/>
</dbReference>
<evidence type="ECO:0000313" key="5">
    <source>
        <dbReference type="EMBL" id="CAF1154955.1"/>
    </source>
</evidence>
<organism evidence="6 7">
    <name type="scientific">Adineta steineri</name>
    <dbReference type="NCBI Taxonomy" id="433720"/>
    <lineage>
        <taxon>Eukaryota</taxon>
        <taxon>Metazoa</taxon>
        <taxon>Spiralia</taxon>
        <taxon>Gnathifera</taxon>
        <taxon>Rotifera</taxon>
        <taxon>Eurotatoria</taxon>
        <taxon>Bdelloidea</taxon>
        <taxon>Adinetida</taxon>
        <taxon>Adinetidae</taxon>
        <taxon>Adineta</taxon>
    </lineage>
</organism>
<feature type="compositionally biased region" description="Basic residues" evidence="4">
    <location>
        <begin position="21"/>
        <end position="36"/>
    </location>
</feature>